<protein>
    <submittedName>
        <fullName evidence="1">Uncharacterized protein</fullName>
    </submittedName>
</protein>
<evidence type="ECO:0000313" key="1">
    <source>
        <dbReference type="EMBL" id="KKL53540.1"/>
    </source>
</evidence>
<proteinExistence type="predicted"/>
<name>A0A0F9F8H5_9ZZZZ</name>
<sequence>MPRWIEGIIIFITLLRIARLIGSRLNNHDNRAALIGGLFAALGDGKLSRIELEALGADLGLYAERT</sequence>
<dbReference type="EMBL" id="LAZR01031512">
    <property type="protein sequence ID" value="KKL53540.1"/>
    <property type="molecule type" value="Genomic_DNA"/>
</dbReference>
<organism evidence="1">
    <name type="scientific">marine sediment metagenome</name>
    <dbReference type="NCBI Taxonomy" id="412755"/>
    <lineage>
        <taxon>unclassified sequences</taxon>
        <taxon>metagenomes</taxon>
        <taxon>ecological metagenomes</taxon>
    </lineage>
</organism>
<comment type="caution">
    <text evidence="1">The sequence shown here is derived from an EMBL/GenBank/DDBJ whole genome shotgun (WGS) entry which is preliminary data.</text>
</comment>
<accession>A0A0F9F8H5</accession>
<gene>
    <name evidence="1" type="ORF">LCGC14_2274450</name>
</gene>
<dbReference type="AlphaFoldDB" id="A0A0F9F8H5"/>
<reference evidence="1" key="1">
    <citation type="journal article" date="2015" name="Nature">
        <title>Complex archaea that bridge the gap between prokaryotes and eukaryotes.</title>
        <authorList>
            <person name="Spang A."/>
            <person name="Saw J.H."/>
            <person name="Jorgensen S.L."/>
            <person name="Zaremba-Niedzwiedzka K."/>
            <person name="Martijn J."/>
            <person name="Lind A.E."/>
            <person name="van Eijk R."/>
            <person name="Schleper C."/>
            <person name="Guy L."/>
            <person name="Ettema T.J."/>
        </authorList>
    </citation>
    <scope>NUCLEOTIDE SEQUENCE</scope>
</reference>